<dbReference type="FunFam" id="1.10.10.820:FF:000001">
    <property type="entry name" value="Myosin heavy chain"/>
    <property type="match status" value="1"/>
</dbReference>
<evidence type="ECO:0000256" key="10">
    <source>
        <dbReference type="ARBA" id="ARBA00023203"/>
    </source>
</evidence>
<dbReference type="InterPro" id="IPR029071">
    <property type="entry name" value="Ubiquitin-like_domsf"/>
</dbReference>
<evidence type="ECO:0000256" key="8">
    <source>
        <dbReference type="ARBA" id="ARBA00023123"/>
    </source>
</evidence>
<dbReference type="Gene3D" id="1.25.40.530">
    <property type="entry name" value="MyTH4 domain"/>
    <property type="match status" value="2"/>
</dbReference>
<dbReference type="CDD" id="cd13198">
    <property type="entry name" value="FERM_C1_MyoVII"/>
    <property type="match status" value="1"/>
</dbReference>
<dbReference type="CDD" id="cd17093">
    <property type="entry name" value="FERM2_F1_Myosin-VII"/>
    <property type="match status" value="1"/>
</dbReference>
<dbReference type="InterPro" id="IPR011993">
    <property type="entry name" value="PH-like_dom_sf"/>
</dbReference>
<evidence type="ECO:0000256" key="11">
    <source>
        <dbReference type="PROSITE-ProRule" id="PRU00192"/>
    </source>
</evidence>
<dbReference type="GO" id="GO:0005737">
    <property type="term" value="C:cytoplasm"/>
    <property type="evidence" value="ECO:0007669"/>
    <property type="project" value="UniProtKB-SubCell"/>
</dbReference>
<dbReference type="GO" id="GO:0005902">
    <property type="term" value="C:microvillus"/>
    <property type="evidence" value="ECO:0007669"/>
    <property type="project" value="UniProtKB-ARBA"/>
</dbReference>
<feature type="domain" description="FERM" evidence="15">
    <location>
        <begin position="1256"/>
        <end position="1566"/>
    </location>
</feature>
<feature type="region of interest" description="Actin-binding" evidence="12">
    <location>
        <begin position="612"/>
        <end position="634"/>
    </location>
</feature>
<dbReference type="FunFam" id="1.20.80.10:FF:000012">
    <property type="entry name" value="Myosin VIIA"/>
    <property type="match status" value="1"/>
</dbReference>
<dbReference type="Pfam" id="PF00784">
    <property type="entry name" value="MyTH4"/>
    <property type="match status" value="2"/>
</dbReference>
<dbReference type="Gene3D" id="1.10.10.820">
    <property type="match status" value="1"/>
</dbReference>
<dbReference type="GO" id="GO:0003774">
    <property type="term" value="F:cytoskeletal motor activity"/>
    <property type="evidence" value="ECO:0007669"/>
    <property type="project" value="UniProtKB-UniRule"/>
</dbReference>
<dbReference type="InterPro" id="IPR019749">
    <property type="entry name" value="Band_41_domain"/>
</dbReference>
<dbReference type="GO" id="GO:0016461">
    <property type="term" value="C:unconventional myosin complex"/>
    <property type="evidence" value="ECO:0007669"/>
    <property type="project" value="UniProtKB-ARBA"/>
</dbReference>
<keyword evidence="3 11" id="KW-0728">SH3 domain</keyword>
<dbReference type="GO" id="GO:0005524">
    <property type="term" value="F:ATP binding"/>
    <property type="evidence" value="ECO:0007669"/>
    <property type="project" value="UniProtKB-UniRule"/>
</dbReference>
<dbReference type="GO" id="GO:0045177">
    <property type="term" value="C:apical part of cell"/>
    <property type="evidence" value="ECO:0007669"/>
    <property type="project" value="UniProtKB-ARBA"/>
</dbReference>
<dbReference type="Pfam" id="PF00063">
    <property type="entry name" value="Myosin_head"/>
    <property type="match status" value="1"/>
</dbReference>
<keyword evidence="10 12" id="KW-0009">Actin-binding</keyword>
<dbReference type="Gene3D" id="6.20.240.20">
    <property type="match status" value="1"/>
</dbReference>
<dbReference type="FunFam" id="2.30.29.30:FF:000079">
    <property type="entry name" value="unconventional myosin-VIIa"/>
    <property type="match status" value="1"/>
</dbReference>
<dbReference type="PROSITE" id="PS51016">
    <property type="entry name" value="MYTH4"/>
    <property type="match status" value="2"/>
</dbReference>
<dbReference type="SUPFAM" id="SSF50044">
    <property type="entry name" value="SH3-domain"/>
    <property type="match status" value="1"/>
</dbReference>
<feature type="region of interest" description="Disordered" evidence="13">
    <location>
        <begin position="1651"/>
        <end position="1670"/>
    </location>
</feature>
<dbReference type="CDD" id="cd17092">
    <property type="entry name" value="FERM1_F1_Myosin-VII"/>
    <property type="match status" value="1"/>
</dbReference>
<reference evidence="18" key="1">
    <citation type="submission" date="2015-10" db="EMBL/GenBank/DDBJ databases">
        <title>EvidentialGene: Evidence-directed Construction of Complete mRNA Transcriptomes without Genomes.</title>
        <authorList>
            <person name="Gilbert D.G."/>
        </authorList>
    </citation>
    <scope>NUCLEOTIDE SEQUENCE</scope>
</reference>
<dbReference type="InterPro" id="IPR035963">
    <property type="entry name" value="FERM_2"/>
</dbReference>
<evidence type="ECO:0000259" key="14">
    <source>
        <dbReference type="PROSITE" id="PS50002"/>
    </source>
</evidence>
<dbReference type="PROSITE" id="PS51456">
    <property type="entry name" value="MYOSIN_MOTOR"/>
    <property type="match status" value="1"/>
</dbReference>
<evidence type="ECO:0000259" key="17">
    <source>
        <dbReference type="PROSITE" id="PS51456"/>
    </source>
</evidence>
<dbReference type="FunFam" id="3.10.20.90:FF:000036">
    <property type="entry name" value="Unconventional myosin-VIIa"/>
    <property type="match status" value="1"/>
</dbReference>
<dbReference type="PROSITE" id="PS50057">
    <property type="entry name" value="FERM_3"/>
    <property type="match status" value="2"/>
</dbReference>
<protein>
    <submittedName>
        <fullName evidence="18">Unconventional myosin-X</fullName>
    </submittedName>
</protein>
<keyword evidence="5" id="KW-0677">Repeat</keyword>
<dbReference type="InterPro" id="IPR038185">
    <property type="entry name" value="MyTH4_dom_sf"/>
</dbReference>
<name>A0A0P6G4U9_9CRUS</name>
<dbReference type="GO" id="GO:0009887">
    <property type="term" value="P:animal organ morphogenesis"/>
    <property type="evidence" value="ECO:0007669"/>
    <property type="project" value="UniProtKB-ARBA"/>
</dbReference>
<dbReference type="SUPFAM" id="SSF47031">
    <property type="entry name" value="Second domain of FERM"/>
    <property type="match status" value="2"/>
</dbReference>
<dbReference type="FunFam" id="3.10.20.90:FF:000051">
    <property type="entry name" value="Unconventional myosin-VIIa"/>
    <property type="match status" value="1"/>
</dbReference>
<dbReference type="InterPro" id="IPR014352">
    <property type="entry name" value="FERM/acyl-CoA-bd_prot_sf"/>
</dbReference>
<dbReference type="GO" id="GO:0007605">
    <property type="term" value="P:sensory perception of sound"/>
    <property type="evidence" value="ECO:0007669"/>
    <property type="project" value="UniProtKB-ARBA"/>
</dbReference>
<evidence type="ECO:0000256" key="1">
    <source>
        <dbReference type="ARBA" id="ARBA00004496"/>
    </source>
</evidence>
<feature type="domain" description="SH3" evidence="14">
    <location>
        <begin position="1564"/>
        <end position="1631"/>
    </location>
</feature>
<dbReference type="InterPro" id="IPR019748">
    <property type="entry name" value="FERM_central"/>
</dbReference>
<dbReference type="SMART" id="SM00242">
    <property type="entry name" value="MYSc"/>
    <property type="match status" value="1"/>
</dbReference>
<comment type="subcellular location">
    <subcellularLocation>
        <location evidence="1">Cytoplasm</location>
    </subcellularLocation>
</comment>
<keyword evidence="8 12" id="KW-0518">Myosin</keyword>
<dbReference type="GeneID" id="116918016"/>
<dbReference type="OrthoDB" id="6108017at2759"/>
<dbReference type="InterPro" id="IPR036106">
    <property type="entry name" value="MYSc_Myo7"/>
</dbReference>
<dbReference type="EMBL" id="GDIQ01063185">
    <property type="protein sequence ID" value="JAN31552.1"/>
    <property type="molecule type" value="Transcribed_RNA"/>
</dbReference>
<feature type="domain" description="MyTH4" evidence="16">
    <location>
        <begin position="1013"/>
        <end position="1251"/>
    </location>
</feature>
<evidence type="ECO:0000256" key="2">
    <source>
        <dbReference type="ARBA" id="ARBA00008314"/>
    </source>
</evidence>
<keyword evidence="7 12" id="KW-0067">ATP-binding</keyword>
<dbReference type="FunFam" id="2.30.29.30:FF:000075">
    <property type="entry name" value="unconventional myosin-VIIa"/>
    <property type="match status" value="1"/>
</dbReference>
<dbReference type="PRINTS" id="PR00193">
    <property type="entry name" value="MYOSINHEAVY"/>
</dbReference>
<dbReference type="InterPro" id="IPR057130">
    <property type="entry name" value="Myosin_VII_N"/>
</dbReference>
<feature type="domain" description="MyTH4" evidence="16">
    <location>
        <begin position="1707"/>
        <end position="1855"/>
    </location>
</feature>
<dbReference type="GO" id="GO:0030182">
    <property type="term" value="P:neuron differentiation"/>
    <property type="evidence" value="ECO:0007669"/>
    <property type="project" value="UniProtKB-ARBA"/>
</dbReference>
<dbReference type="InterPro" id="IPR041793">
    <property type="entry name" value="MyoVII_FERM_C1"/>
</dbReference>
<dbReference type="PROSITE" id="PS50002">
    <property type="entry name" value="SH3"/>
    <property type="match status" value="1"/>
</dbReference>
<dbReference type="SMART" id="SM00015">
    <property type="entry name" value="IQ"/>
    <property type="match status" value="4"/>
</dbReference>
<dbReference type="CDD" id="cd01381">
    <property type="entry name" value="MYSc_Myo7"/>
    <property type="match status" value="1"/>
</dbReference>
<dbReference type="InterPro" id="IPR051567">
    <property type="entry name" value="Unconventional_Myosin_ATPase"/>
</dbReference>
<feature type="domain" description="Myosin motor" evidence="17">
    <location>
        <begin position="63"/>
        <end position="733"/>
    </location>
</feature>
<dbReference type="PANTHER" id="PTHR22692:SF33">
    <property type="entry name" value="MYOSIN"/>
    <property type="match status" value="1"/>
</dbReference>
<dbReference type="SUPFAM" id="SSF50729">
    <property type="entry name" value="PH domain-like"/>
    <property type="match status" value="1"/>
</dbReference>
<dbReference type="PANTHER" id="PTHR22692">
    <property type="entry name" value="MYOSIN VII, XV"/>
    <property type="match status" value="1"/>
</dbReference>
<dbReference type="InterPro" id="IPR000299">
    <property type="entry name" value="FERM_domain"/>
</dbReference>
<evidence type="ECO:0000256" key="4">
    <source>
        <dbReference type="ARBA" id="ARBA00022490"/>
    </source>
</evidence>
<dbReference type="SMART" id="SM00295">
    <property type="entry name" value="B41"/>
    <property type="match status" value="2"/>
</dbReference>
<dbReference type="SMART" id="SM00139">
    <property type="entry name" value="MyTH4"/>
    <property type="match status" value="2"/>
</dbReference>
<feature type="compositionally biased region" description="Basic and acidic residues" evidence="13">
    <location>
        <begin position="949"/>
        <end position="959"/>
    </location>
</feature>
<dbReference type="PROSITE" id="PS50096">
    <property type="entry name" value="IQ"/>
    <property type="match status" value="4"/>
</dbReference>
<dbReference type="EMBL" id="GDIQ01029350">
    <property type="protein sequence ID" value="JAN65387.1"/>
    <property type="molecule type" value="Transcribed_RNA"/>
</dbReference>
<evidence type="ECO:0000313" key="18">
    <source>
        <dbReference type="EMBL" id="JAN56291.1"/>
    </source>
</evidence>
<dbReference type="Gene3D" id="1.20.120.720">
    <property type="entry name" value="Myosin VI head, motor domain, U50 subdomain"/>
    <property type="match status" value="1"/>
</dbReference>
<dbReference type="GO" id="GO:0007423">
    <property type="term" value="P:sensory organ development"/>
    <property type="evidence" value="ECO:0007669"/>
    <property type="project" value="UniProtKB-ARBA"/>
</dbReference>
<keyword evidence="9 12" id="KW-0505">Motor protein</keyword>
<dbReference type="Pfam" id="PF00612">
    <property type="entry name" value="IQ"/>
    <property type="match status" value="4"/>
</dbReference>
<evidence type="ECO:0000256" key="5">
    <source>
        <dbReference type="ARBA" id="ARBA00022737"/>
    </source>
</evidence>
<dbReference type="SUPFAM" id="SSF54236">
    <property type="entry name" value="Ubiquitin-like"/>
    <property type="match status" value="2"/>
</dbReference>
<evidence type="ECO:0000256" key="6">
    <source>
        <dbReference type="ARBA" id="ARBA00022741"/>
    </source>
</evidence>
<dbReference type="Pfam" id="PF21998">
    <property type="entry name" value="FERM_C1_MyoVII"/>
    <property type="match status" value="1"/>
</dbReference>
<comment type="similarity">
    <text evidence="2 12">Belongs to the TRAFAC class myosin-kinesin ATPase superfamily. Myosin family.</text>
</comment>
<feature type="compositionally biased region" description="Polar residues" evidence="13">
    <location>
        <begin position="1653"/>
        <end position="1665"/>
    </location>
</feature>
<evidence type="ECO:0000256" key="3">
    <source>
        <dbReference type="ARBA" id="ARBA00022443"/>
    </source>
</evidence>
<keyword evidence="6 12" id="KW-0547">Nucleotide-binding</keyword>
<dbReference type="GO" id="GO:0009888">
    <property type="term" value="P:tissue development"/>
    <property type="evidence" value="ECO:0007669"/>
    <property type="project" value="UniProtKB-ARBA"/>
</dbReference>
<dbReference type="Gene3D" id="3.40.850.10">
    <property type="entry name" value="Kinesin motor domain"/>
    <property type="match status" value="1"/>
</dbReference>
<dbReference type="Gene3D" id="2.30.29.30">
    <property type="entry name" value="Pleckstrin-homology domain (PH domain)/Phosphotyrosine-binding domain (PTB)"/>
    <property type="match status" value="2"/>
</dbReference>
<dbReference type="InterPro" id="IPR036028">
    <property type="entry name" value="SH3-like_dom_sf"/>
</dbReference>
<dbReference type="Gene3D" id="1.20.58.530">
    <property type="match status" value="1"/>
</dbReference>
<dbReference type="SMART" id="SM00326">
    <property type="entry name" value="SH3"/>
    <property type="match status" value="1"/>
</dbReference>
<organism evidence="18">
    <name type="scientific">Daphnia magna</name>
    <dbReference type="NCBI Taxonomy" id="35525"/>
    <lineage>
        <taxon>Eukaryota</taxon>
        <taxon>Metazoa</taxon>
        <taxon>Ecdysozoa</taxon>
        <taxon>Arthropoda</taxon>
        <taxon>Crustacea</taxon>
        <taxon>Branchiopoda</taxon>
        <taxon>Diplostraca</taxon>
        <taxon>Cladocera</taxon>
        <taxon>Anomopoda</taxon>
        <taxon>Daphniidae</taxon>
        <taxon>Daphnia</taxon>
    </lineage>
</organism>
<dbReference type="InterPro" id="IPR036961">
    <property type="entry name" value="Kinesin_motor_dom_sf"/>
</dbReference>
<dbReference type="FunFam" id="1.20.80.10:FF:000013">
    <property type="entry name" value="Unconventional myosin-VIIa"/>
    <property type="match status" value="1"/>
</dbReference>
<dbReference type="Gene3D" id="2.30.30.40">
    <property type="entry name" value="SH3 Domains"/>
    <property type="match status" value="1"/>
</dbReference>
<dbReference type="InterPro" id="IPR002404">
    <property type="entry name" value="IRS_PTB"/>
</dbReference>
<evidence type="ECO:0000256" key="12">
    <source>
        <dbReference type="PROSITE-ProRule" id="PRU00782"/>
    </source>
</evidence>
<dbReference type="Pfam" id="PF21989">
    <property type="entry name" value="RA_2"/>
    <property type="match status" value="2"/>
</dbReference>
<evidence type="ECO:0000259" key="15">
    <source>
        <dbReference type="PROSITE" id="PS50057"/>
    </source>
</evidence>
<dbReference type="Pfam" id="PF02174">
    <property type="entry name" value="IRS"/>
    <property type="match status" value="1"/>
</dbReference>
<dbReference type="CDD" id="cd13199">
    <property type="entry name" value="FERM_C2_MyoVII"/>
    <property type="match status" value="1"/>
</dbReference>
<evidence type="ECO:0000259" key="16">
    <source>
        <dbReference type="PROSITE" id="PS51016"/>
    </source>
</evidence>
<dbReference type="Pfam" id="PF24123">
    <property type="entry name" value="Myosin_VII_N"/>
    <property type="match status" value="1"/>
</dbReference>
<dbReference type="InterPro" id="IPR000857">
    <property type="entry name" value="MyTH4_dom"/>
</dbReference>
<feature type="domain" description="FERM" evidence="15">
    <location>
        <begin position="1861"/>
        <end position="2164"/>
    </location>
</feature>
<feature type="binding site" evidence="12">
    <location>
        <begin position="156"/>
        <end position="163"/>
    </location>
    <ligand>
        <name>ATP</name>
        <dbReference type="ChEBI" id="CHEBI:30616"/>
    </ligand>
</feature>
<dbReference type="InterPro" id="IPR001452">
    <property type="entry name" value="SH3_domain"/>
</dbReference>
<dbReference type="EMBL" id="GDIQ01038446">
    <property type="protein sequence ID" value="JAN56291.1"/>
    <property type="molecule type" value="Transcribed_RNA"/>
</dbReference>
<dbReference type="GO" id="GO:0003779">
    <property type="term" value="F:actin binding"/>
    <property type="evidence" value="ECO:0007669"/>
    <property type="project" value="UniProtKB-KW"/>
</dbReference>
<dbReference type="InterPro" id="IPR027417">
    <property type="entry name" value="P-loop_NTPase"/>
</dbReference>
<dbReference type="InterPro" id="IPR000048">
    <property type="entry name" value="IQ_motif_EF-hand-BS"/>
</dbReference>
<dbReference type="Gene3D" id="1.20.5.190">
    <property type="match status" value="2"/>
</dbReference>
<dbReference type="GO" id="GO:0071944">
    <property type="term" value="C:cell periphery"/>
    <property type="evidence" value="ECO:0007669"/>
    <property type="project" value="UniProtKB-ARBA"/>
</dbReference>
<dbReference type="SUPFAM" id="SSF52540">
    <property type="entry name" value="P-loop containing nucleoside triphosphate hydrolases"/>
    <property type="match status" value="2"/>
</dbReference>
<dbReference type="Gene3D" id="1.20.80.10">
    <property type="match status" value="2"/>
</dbReference>
<dbReference type="InterPro" id="IPR001609">
    <property type="entry name" value="Myosin_head_motor_dom-like"/>
</dbReference>
<dbReference type="CDD" id="cd14473">
    <property type="entry name" value="FERM_B-lobe"/>
    <property type="match status" value="2"/>
</dbReference>
<evidence type="ECO:0000256" key="7">
    <source>
        <dbReference type="ARBA" id="ARBA00022840"/>
    </source>
</evidence>
<evidence type="ECO:0000256" key="9">
    <source>
        <dbReference type="ARBA" id="ARBA00023175"/>
    </source>
</evidence>
<keyword evidence="4" id="KW-0963">Cytoplasm</keyword>
<dbReference type="Gene3D" id="3.10.20.90">
    <property type="entry name" value="Phosphatidylinositol 3-kinase Catalytic Subunit, Chain A, domain 1"/>
    <property type="match status" value="2"/>
</dbReference>
<feature type="region of interest" description="Disordered" evidence="13">
    <location>
        <begin position="1684"/>
        <end position="1704"/>
    </location>
</feature>
<dbReference type="InterPro" id="IPR041794">
    <property type="entry name" value="MyoVII_FERM_C2"/>
</dbReference>
<feature type="region of interest" description="Disordered" evidence="13">
    <location>
        <begin position="942"/>
        <end position="982"/>
    </location>
</feature>
<sequence>MVIVSRGDYVWIEPSTKREFDVAIGARVVSAEGKRIQVVDDDGKEQWLTPERRIKAMHPTSIQGVQDMISLGDLHEAGILRNLHIRYNENTIYTYTGSILVAANPYQILPIYTAEQIKLYRERKIGELPPHIFAIGDNCYTQMKRFRQDQCIVISGESGAGKTESTKLILQYLAAISGKHSWIEQQILEANPILEAFGNAKTVRNDNSSRFGKYIDISFNKHGTIEGANIEQYLLEKSRIVAQNPGERNYHIFYCMLAGMSKEDKQKFDLQDASQYKYLTGGNSTTCQGRNDANEFAEIRSAMKVLLFTESEISDILRVLAALLHLGNVSFKGVVLNNMDASEIPDPSNAIRVSKLLGVDPREMVDALTTKTIFAQGDSVVSRLSKVQALDVRDAFAKGIYGRLFIWIVNKLNCAIRKSDEMDTSSIGVLDIFGFENFSVNSFEQFCINYANENLQQFFVRHIFKLEQEEYNQENISWQHIEFVDNQDSLDLIAIKQMNIMALIDEESKFPKGTDQTMLAKLNKTHGSNKNYVKPRSDLQASFGFNHFAGVVFYDARGFLDKNRDSFSADLMQLVHVTTNKFLRTLFAEDISMGSETRKKAPTLSAQFKRSLDSLMRTLSACQPFFVRCIKPNELKQSMVFDRELCCRQLRYSGMMETIRIRRAGYPIRHTFREFVERYRFLISGCPPPHRVDCRQATARICSATLGKTDYQLGQTKVFLKDAQDLFLEQERDRVLTKKLIIIQRCIRGWIHRRRYVRLRCAAIVIQRQWRRHAQRKRYLEMRSGFLRLQALIRSRILSHRFQHLRGHIVGLQARCRGYLIRSQFRMKTQAVVVIQKHVRRMIAQERYKKMKKEQRHRLEALRMREQEERDLKKAGNKRYREIADQHYRERLMEMERRQRETERANWQQLELNREKMKEAAIKDQEPSNIDNYIDDQFKDLFKLSPDSGNERERDRDGEQQSIFGNIPMGKSDANEPMLAVPSAGLGSNEDVSEYRFQKFAATFFQSNATHQYSRKPLKSSLLSLQTQGDQLAALALWVTILRFMGDMPEPKYHSTERDNTSVMTRVSATLGRNFIRTKDFQDAQIMNAESEAYPKGTSKQRSIRHKLVSLTLKRKNKLGDDVRRKLQEDDYTTESYTSWLDSRPTSNLEKLHFIIGHGILRAELRDEIYCQICKQLTNNPSKSSHARGWILLSLCVGCFAPSDKFIKYLRAFIREGPPGYAPYCEERLARTFNNGTRNQPPSWLELQATKSKKTLTLPITFMDGNTKTLLADSATTARELCDQLAEKIGLKDQFGFSLYIALFDKVSSLGSGGDHVMDAISQCEQYAKEQGAQERNAPWRLFFRKEIFAPWHDPTEDTTATNLIYQQVVRGVKFGEYRCDKEEDLAMIAAQQYFIEYGSDINIDRLLTLLPNYIPDYCLSTGDKAIDRWAQLTGTALKKSYYIKERVPSSRVKEDIVNYSKLKWPLLFSRFYEAFRSSGPNLPKNDVIIAVNWTGVYVVDDQEQVLLELSFPEITSISSQKTSKAFSQTFTLSTVRAEEFTFQSPNAEDIRDLVQFFLEGLKKRSMYAVALQDYKEDGANYLQLSKGDLVVLDPSSRGEAVLSGSWCSGRSERTGEQGDFPSEVVCIVPAMSKPPEEIMALFTLEGAEQSRRMVTSQQSSNGTEPQEKPHTLEEYAVDHFRPPQKKTVPKGLTAARRGSHDELWRHSRDPLKLPLLRKLSSKEELSHEAIFAFQACLKYMGDIPYRRARSANELTDQIFEGPLKHEQLRDEVYCQIMKQLTDNRNRLSEERGWELMWLATGLFACSQNLLKELTLFLRTRRHPIATDSLQRLQKTLRHGQRKYPPHQVEVEAIQHKTTQIFHKVYFPDDTDEAFEVDSSTRAKDFCQSISQRLALKSDEGFSLFVKIADKVISVPEEDFFFDFVRHLTDWIKKAKPTKDGITPQFTYQVFFMKKLWTNTVPGKDRNADTIFHFHQELPKLLRGYHRCNKDEAIRLAAFIYRVRFGESKNELANVPQMLRDLVPADLIKLLGNNDWKKCITAAHAQDSGMSAEDAKINFLKIIYRWPTFGSAFFEVKQTTEPNFPEQLLIAINKSGVCLIHPQTKDILVTHPFTRISNWSSGNTYFHMTIGNLVRGSKLLCETSLGYKMDDLLTSYISLMLNTMNKQKSMRL</sequence>
<evidence type="ECO:0000256" key="13">
    <source>
        <dbReference type="SAM" id="MobiDB-lite"/>
    </source>
</evidence>
<dbReference type="RefSeq" id="XP_045024998.1">
    <property type="nucleotide sequence ID" value="XM_045169063.1"/>
</dbReference>
<proteinExistence type="inferred from homology"/>
<accession>A0A0P6G4U9</accession>